<accession>A0A0F9VHT0</accession>
<name>A0A0F9VHT0_9ZZZZ</name>
<feature type="region of interest" description="Disordered" evidence="1">
    <location>
        <begin position="545"/>
        <end position="593"/>
    </location>
</feature>
<feature type="compositionally biased region" description="Polar residues" evidence="1">
    <location>
        <begin position="559"/>
        <end position="587"/>
    </location>
</feature>
<dbReference type="AlphaFoldDB" id="A0A0F9VHT0"/>
<dbReference type="EMBL" id="LAZR01000350">
    <property type="protein sequence ID" value="KKN73071.1"/>
    <property type="molecule type" value="Genomic_DNA"/>
</dbReference>
<reference evidence="2" key="1">
    <citation type="journal article" date="2015" name="Nature">
        <title>Complex archaea that bridge the gap between prokaryotes and eukaryotes.</title>
        <authorList>
            <person name="Spang A."/>
            <person name="Saw J.H."/>
            <person name="Jorgensen S.L."/>
            <person name="Zaremba-Niedzwiedzka K."/>
            <person name="Martijn J."/>
            <person name="Lind A.E."/>
            <person name="van Eijk R."/>
            <person name="Schleper C."/>
            <person name="Guy L."/>
            <person name="Ettema T.J."/>
        </authorList>
    </citation>
    <scope>NUCLEOTIDE SEQUENCE</scope>
</reference>
<evidence type="ECO:0000313" key="2">
    <source>
        <dbReference type="EMBL" id="KKN73071.1"/>
    </source>
</evidence>
<comment type="caution">
    <text evidence="2">The sequence shown here is derived from an EMBL/GenBank/DDBJ whole genome shotgun (WGS) entry which is preliminary data.</text>
</comment>
<proteinExistence type="predicted"/>
<sequence>MAKGTKKYLETNGTGEDRNFEVRIQKLVRAWQKRQEIPLKKRQKLLALWASGFFDGGYDRSHLINLIDRGVFTIVPYLVEGNPKILVETKIPTYRPWAFTTQLALNFILDKINFAERTLIPAAINSMFGAGITRTFTEYDRVINLDDNAIKYGRNVIRVIDDADYIGDVAAKTRDDFIIEGDIYKLPTEYAKDLYSKYADDISSDCRLSSDYHPDKISSGEWDINRLSLREYTSFIDLYLYDEGITITIMPYGKAAKILHTVEEDGPGGTPYDFLGYKFFPGTTYPIPPAWAWHDLDVTMNIMARTAREQAESQKDIIAVTPQNREFGKKVTTAKNLDVLEADSPKENIAKLSFGGVNPENYNWMIFAEQMFTKTGANPDVLAGRGAQAPTLGQEQMVFQNASRIVNNMNTRFQGFMTSIVNKLAWKVLQDPSEYIPLIHQIPGVGDLPKVFSSADRVGDFYDFVFKITPYSAQRTSPEVLGQKLMGFMTQWVLPTYQFAAQQGAELDVPAVTRILSDYMGFENFNQFYRTAIPHELEGVGYAMQPLGQGQRPKGPNVGSKSPGQQNDTFGSSEPSRTANMNQQQKRTGGGTK</sequence>
<evidence type="ECO:0000256" key="1">
    <source>
        <dbReference type="SAM" id="MobiDB-lite"/>
    </source>
</evidence>
<gene>
    <name evidence="2" type="ORF">LCGC14_0403800</name>
</gene>
<protein>
    <submittedName>
        <fullName evidence="2">Uncharacterized protein</fullName>
    </submittedName>
</protein>
<organism evidence="2">
    <name type="scientific">marine sediment metagenome</name>
    <dbReference type="NCBI Taxonomy" id="412755"/>
    <lineage>
        <taxon>unclassified sequences</taxon>
        <taxon>metagenomes</taxon>
        <taxon>ecological metagenomes</taxon>
    </lineage>
</organism>